<comment type="caution">
    <text evidence="2">The sequence shown here is derived from an EMBL/GenBank/DDBJ whole genome shotgun (WGS) entry which is preliminary data.</text>
</comment>
<feature type="transmembrane region" description="Helical" evidence="1">
    <location>
        <begin position="7"/>
        <end position="28"/>
    </location>
</feature>
<sequence>MTRIFQIGLLTEAFLNISGSLVFLRYPLWCLSYMLPQSTTGKTTTVPASAAVLWQIYAGLVLALTVPILMVVPESRAVYEKRDLVFKTLTAGEVALVGILGWHGLGFSEEQEGGFSRAGLLTTASLLLPALTWHSFAVWLRPDLMRPESSTKSVLDQKKGL</sequence>
<evidence type="ECO:0000313" key="3">
    <source>
        <dbReference type="Proteomes" id="UP000758603"/>
    </source>
</evidence>
<keyword evidence="1" id="KW-0472">Membrane</keyword>
<keyword evidence="1" id="KW-1133">Transmembrane helix</keyword>
<proteinExistence type="predicted"/>
<feature type="transmembrane region" description="Helical" evidence="1">
    <location>
        <begin position="117"/>
        <end position="140"/>
    </location>
</feature>
<dbReference type="RefSeq" id="XP_045964956.1">
    <property type="nucleotide sequence ID" value="XM_046108610.1"/>
</dbReference>
<gene>
    <name evidence="2" type="ORF">BKA67DRAFT_66721</name>
</gene>
<evidence type="ECO:0000313" key="2">
    <source>
        <dbReference type="EMBL" id="KAH6660825.1"/>
    </source>
</evidence>
<feature type="transmembrane region" description="Helical" evidence="1">
    <location>
        <begin position="84"/>
        <end position="105"/>
    </location>
</feature>
<dbReference type="Proteomes" id="UP000758603">
    <property type="component" value="Unassembled WGS sequence"/>
</dbReference>
<dbReference type="GeneID" id="70137501"/>
<dbReference type="AlphaFoldDB" id="A0A9P8UZ86"/>
<dbReference type="EMBL" id="JAGPXC010000001">
    <property type="protein sequence ID" value="KAH6660825.1"/>
    <property type="molecule type" value="Genomic_DNA"/>
</dbReference>
<keyword evidence="3" id="KW-1185">Reference proteome</keyword>
<reference evidence="2" key="1">
    <citation type="journal article" date="2021" name="Nat. Commun.">
        <title>Genetic determinants of endophytism in the Arabidopsis root mycobiome.</title>
        <authorList>
            <person name="Mesny F."/>
            <person name="Miyauchi S."/>
            <person name="Thiergart T."/>
            <person name="Pickel B."/>
            <person name="Atanasova L."/>
            <person name="Karlsson M."/>
            <person name="Huettel B."/>
            <person name="Barry K.W."/>
            <person name="Haridas S."/>
            <person name="Chen C."/>
            <person name="Bauer D."/>
            <person name="Andreopoulos W."/>
            <person name="Pangilinan J."/>
            <person name="LaButti K."/>
            <person name="Riley R."/>
            <person name="Lipzen A."/>
            <person name="Clum A."/>
            <person name="Drula E."/>
            <person name="Henrissat B."/>
            <person name="Kohler A."/>
            <person name="Grigoriev I.V."/>
            <person name="Martin F.M."/>
            <person name="Hacquard S."/>
        </authorList>
    </citation>
    <scope>NUCLEOTIDE SEQUENCE</scope>
    <source>
        <strain evidence="2">MPI-SDFR-AT-0073</strain>
    </source>
</reference>
<accession>A0A9P8UZ86</accession>
<dbReference type="OrthoDB" id="2563633at2759"/>
<protein>
    <submittedName>
        <fullName evidence="2">Uncharacterized protein</fullName>
    </submittedName>
</protein>
<feature type="transmembrane region" description="Helical" evidence="1">
    <location>
        <begin position="48"/>
        <end position="72"/>
    </location>
</feature>
<name>A0A9P8UZ86_9PEZI</name>
<keyword evidence="1" id="KW-0812">Transmembrane</keyword>
<evidence type="ECO:0000256" key="1">
    <source>
        <dbReference type="SAM" id="Phobius"/>
    </source>
</evidence>
<organism evidence="2 3">
    <name type="scientific">Truncatella angustata</name>
    <dbReference type="NCBI Taxonomy" id="152316"/>
    <lineage>
        <taxon>Eukaryota</taxon>
        <taxon>Fungi</taxon>
        <taxon>Dikarya</taxon>
        <taxon>Ascomycota</taxon>
        <taxon>Pezizomycotina</taxon>
        <taxon>Sordariomycetes</taxon>
        <taxon>Xylariomycetidae</taxon>
        <taxon>Amphisphaeriales</taxon>
        <taxon>Sporocadaceae</taxon>
        <taxon>Truncatella</taxon>
    </lineage>
</organism>